<accession>A0A0L1JQR0</accession>
<reference evidence="3 4" key="1">
    <citation type="journal article" date="2015" name="Int. J. Syst. Evol. Microbiol.">
        <title>Aestuariivita atlantica sp. nov., isolated from deep sea sediment of the Atlantic Ocean.</title>
        <authorList>
            <person name="Li G."/>
            <person name="Lai Q."/>
            <person name="Du Y."/>
            <person name="Liu X."/>
            <person name="Sun F."/>
            <person name="Shao Z."/>
        </authorList>
    </citation>
    <scope>NUCLEOTIDE SEQUENCE [LARGE SCALE GENOMIC DNA]</scope>
    <source>
        <strain evidence="3 4">22II-S11-z3</strain>
    </source>
</reference>
<dbReference type="Proteomes" id="UP000036938">
    <property type="component" value="Unassembled WGS sequence"/>
</dbReference>
<dbReference type="OrthoDB" id="7375296at2"/>
<keyword evidence="2" id="KW-0812">Transmembrane</keyword>
<dbReference type="PATRIC" id="fig|1317121.7.peg.2157"/>
<dbReference type="STRING" id="1317121.ATO11_07745"/>
<protein>
    <recommendedName>
        <fullName evidence="5">5-bromo-4-chloroindolyl phosphate hydrolysis protein</fullName>
    </recommendedName>
</protein>
<feature type="transmembrane region" description="Helical" evidence="2">
    <location>
        <begin position="124"/>
        <end position="144"/>
    </location>
</feature>
<sequence length="296" mass="32066">MAQRYGGKYSPDDSPDNAPDAPRLKTTARVDPAGARASVMFVPAVVLLFTTLTGGAFSLATGLIGAALLTLAAWLLRDGLRAEAEYHGRKVARRPAIPRKIFSSILTGLGAATAVVAHAGGVEIVAPVIFGVAAGVLHVAAFGIDPMTSKGMEGVDTFQQDRVARAVKEAETHLKGMADAVKRAGDRQVEARVDRFIEQARELLRTVEDDPRDLTAAKKYMGVYLMGARDAAVKFSDIYARGRDPQARADFMMLLTDLEESFNDKTQKLLLDDNTDLNIEIEVLRDRLAREGVRSR</sequence>
<feature type="transmembrane region" description="Helical" evidence="2">
    <location>
        <begin position="56"/>
        <end position="76"/>
    </location>
</feature>
<evidence type="ECO:0000313" key="3">
    <source>
        <dbReference type="EMBL" id="KNG94124.1"/>
    </source>
</evidence>
<dbReference type="EMBL" id="AQQZ01000003">
    <property type="protein sequence ID" value="KNG94124.1"/>
    <property type="molecule type" value="Genomic_DNA"/>
</dbReference>
<keyword evidence="2" id="KW-0472">Membrane</keyword>
<evidence type="ECO:0000256" key="2">
    <source>
        <dbReference type="SAM" id="Phobius"/>
    </source>
</evidence>
<feature type="region of interest" description="Disordered" evidence="1">
    <location>
        <begin position="1"/>
        <end position="24"/>
    </location>
</feature>
<comment type="caution">
    <text evidence="3">The sequence shown here is derived from an EMBL/GenBank/DDBJ whole genome shotgun (WGS) entry which is preliminary data.</text>
</comment>
<evidence type="ECO:0000256" key="1">
    <source>
        <dbReference type="SAM" id="MobiDB-lite"/>
    </source>
</evidence>
<dbReference type="AlphaFoldDB" id="A0A0L1JQR0"/>
<name>A0A0L1JQR0_9RHOB</name>
<dbReference type="Pfam" id="PF10112">
    <property type="entry name" value="Halogen_Hydrol"/>
    <property type="match status" value="1"/>
</dbReference>
<gene>
    <name evidence="3" type="ORF">ATO11_07745</name>
</gene>
<dbReference type="InterPro" id="IPR018770">
    <property type="entry name" value="ChloroindolylP_hydrolase"/>
</dbReference>
<organism evidence="3 4">
    <name type="scientific">Pseudaestuariivita atlantica</name>
    <dbReference type="NCBI Taxonomy" id="1317121"/>
    <lineage>
        <taxon>Bacteria</taxon>
        <taxon>Pseudomonadati</taxon>
        <taxon>Pseudomonadota</taxon>
        <taxon>Alphaproteobacteria</taxon>
        <taxon>Rhodobacterales</taxon>
        <taxon>Paracoccaceae</taxon>
        <taxon>Pseudaestuariivita</taxon>
    </lineage>
</organism>
<evidence type="ECO:0008006" key="5">
    <source>
        <dbReference type="Google" id="ProtNLM"/>
    </source>
</evidence>
<keyword evidence="4" id="KW-1185">Reference proteome</keyword>
<dbReference type="RefSeq" id="WP_050530270.1">
    <property type="nucleotide sequence ID" value="NZ_AQQZ01000003.1"/>
</dbReference>
<evidence type="ECO:0000313" key="4">
    <source>
        <dbReference type="Proteomes" id="UP000036938"/>
    </source>
</evidence>
<feature type="transmembrane region" description="Helical" evidence="2">
    <location>
        <begin position="97"/>
        <end position="118"/>
    </location>
</feature>
<feature type="transmembrane region" description="Helical" evidence="2">
    <location>
        <begin position="33"/>
        <end position="50"/>
    </location>
</feature>
<keyword evidence="2" id="KW-1133">Transmembrane helix</keyword>
<proteinExistence type="predicted"/>